<evidence type="ECO:0000313" key="1">
    <source>
        <dbReference type="EMBL" id="KAG0421703.1"/>
    </source>
</evidence>
<reference evidence="1 2" key="1">
    <citation type="journal article" date="2020" name="Cell">
        <title>Large-Scale Comparative Analyses of Tick Genomes Elucidate Their Genetic Diversity and Vector Capacities.</title>
        <authorList>
            <consortium name="Tick Genome and Microbiome Consortium (TIGMIC)"/>
            <person name="Jia N."/>
            <person name="Wang J."/>
            <person name="Shi W."/>
            <person name="Du L."/>
            <person name="Sun Y."/>
            <person name="Zhan W."/>
            <person name="Jiang J.F."/>
            <person name="Wang Q."/>
            <person name="Zhang B."/>
            <person name="Ji P."/>
            <person name="Bell-Sakyi L."/>
            <person name="Cui X.M."/>
            <person name="Yuan T.T."/>
            <person name="Jiang B.G."/>
            <person name="Yang W.F."/>
            <person name="Lam T.T."/>
            <person name="Chang Q.C."/>
            <person name="Ding S.J."/>
            <person name="Wang X.J."/>
            <person name="Zhu J.G."/>
            <person name="Ruan X.D."/>
            <person name="Zhao L."/>
            <person name="Wei J.T."/>
            <person name="Ye R.Z."/>
            <person name="Que T.C."/>
            <person name="Du C.H."/>
            <person name="Zhou Y.H."/>
            <person name="Cheng J.X."/>
            <person name="Dai P.F."/>
            <person name="Guo W.B."/>
            <person name="Han X.H."/>
            <person name="Huang E.J."/>
            <person name="Li L.F."/>
            <person name="Wei W."/>
            <person name="Gao Y.C."/>
            <person name="Liu J.Z."/>
            <person name="Shao H.Z."/>
            <person name="Wang X."/>
            <person name="Wang C.C."/>
            <person name="Yang T.C."/>
            <person name="Huo Q.B."/>
            <person name="Li W."/>
            <person name="Chen H.Y."/>
            <person name="Chen S.E."/>
            <person name="Zhou L.G."/>
            <person name="Ni X.B."/>
            <person name="Tian J.H."/>
            <person name="Sheng Y."/>
            <person name="Liu T."/>
            <person name="Pan Y.S."/>
            <person name="Xia L.Y."/>
            <person name="Li J."/>
            <person name="Zhao F."/>
            <person name="Cao W.C."/>
        </authorList>
    </citation>
    <scope>NUCLEOTIDE SEQUENCE [LARGE SCALE GENOMIC DNA]</scope>
    <source>
        <strain evidence="1">Iper-2018</strain>
    </source>
</reference>
<keyword evidence="2" id="KW-1185">Reference proteome</keyword>
<comment type="caution">
    <text evidence="1">The sequence shown here is derived from an EMBL/GenBank/DDBJ whole genome shotgun (WGS) entry which is preliminary data.</text>
</comment>
<dbReference type="Proteomes" id="UP000805193">
    <property type="component" value="Unassembled WGS sequence"/>
</dbReference>
<dbReference type="EMBL" id="JABSTQ010010329">
    <property type="protein sequence ID" value="KAG0421703.1"/>
    <property type="molecule type" value="Genomic_DNA"/>
</dbReference>
<organism evidence="1 2">
    <name type="scientific">Ixodes persulcatus</name>
    <name type="common">Taiga tick</name>
    <dbReference type="NCBI Taxonomy" id="34615"/>
    <lineage>
        <taxon>Eukaryota</taxon>
        <taxon>Metazoa</taxon>
        <taxon>Ecdysozoa</taxon>
        <taxon>Arthropoda</taxon>
        <taxon>Chelicerata</taxon>
        <taxon>Arachnida</taxon>
        <taxon>Acari</taxon>
        <taxon>Parasitiformes</taxon>
        <taxon>Ixodida</taxon>
        <taxon>Ixodoidea</taxon>
        <taxon>Ixodidae</taxon>
        <taxon>Ixodinae</taxon>
        <taxon>Ixodes</taxon>
    </lineage>
</organism>
<sequence length="250" mass="27071">MHTGFSVRSKRLKSEQTNIPCLSQGVEEVLHIWAISEVSEAYCGRPGRAGRASRAGIIRVPAQEAKIADVTAESYRIFVSRNPSRRGRSATAKGSGHAQRSAQIATLMRDSPTTSEAYSSSGMGAESWSGTFNQLPSHLVDFVLSSMRNGQSHGTRSGSERWTGSSGKWGPARELEASIKRHSEAWLSTGSFGRQQLGHDDDSDTRVLARFFAGTLAPNRQGRNIGQRDIRAFVTSFVSTSGPLSVDGRS</sequence>
<gene>
    <name evidence="1" type="ORF">HPB47_002424</name>
</gene>
<accession>A0AC60PLM0</accession>
<proteinExistence type="predicted"/>
<evidence type="ECO:0000313" key="2">
    <source>
        <dbReference type="Proteomes" id="UP000805193"/>
    </source>
</evidence>
<protein>
    <submittedName>
        <fullName evidence="1">Uncharacterized protein</fullName>
    </submittedName>
</protein>
<name>A0AC60PLM0_IXOPE</name>